<proteinExistence type="predicted"/>
<comment type="caution">
    <text evidence="1">The sequence shown here is derived from an EMBL/GenBank/DDBJ whole genome shotgun (WGS) entry which is preliminary data.</text>
</comment>
<name>A0A3S5FDC7_9PLAT</name>
<organism evidence="1 2">
    <name type="scientific">Protopolystoma xenopodis</name>
    <dbReference type="NCBI Taxonomy" id="117903"/>
    <lineage>
        <taxon>Eukaryota</taxon>
        <taxon>Metazoa</taxon>
        <taxon>Spiralia</taxon>
        <taxon>Lophotrochozoa</taxon>
        <taxon>Platyhelminthes</taxon>
        <taxon>Monogenea</taxon>
        <taxon>Polyopisthocotylea</taxon>
        <taxon>Polystomatidea</taxon>
        <taxon>Polystomatidae</taxon>
        <taxon>Protopolystoma</taxon>
    </lineage>
</organism>
<sequence length="103" mass="11752">MRIGNVDVTLSIKDMDIASVWRQWGEGGVRGWRVVTRRDETSRVETSGHGGLAGRHKTWANQVDKLYLEEANLIAFVHEQTEMKAKSETTPPSCRCRNLAIWR</sequence>
<reference evidence="1" key="1">
    <citation type="submission" date="2018-11" db="EMBL/GenBank/DDBJ databases">
        <authorList>
            <consortium name="Pathogen Informatics"/>
        </authorList>
    </citation>
    <scope>NUCLEOTIDE SEQUENCE</scope>
</reference>
<dbReference type="Proteomes" id="UP000784294">
    <property type="component" value="Unassembled WGS sequence"/>
</dbReference>
<accession>A0A3S5FDC7</accession>
<dbReference type="EMBL" id="CAAALY010035334">
    <property type="protein sequence ID" value="VEL18033.1"/>
    <property type="molecule type" value="Genomic_DNA"/>
</dbReference>
<dbReference type="AlphaFoldDB" id="A0A3S5FDC7"/>
<gene>
    <name evidence="1" type="ORF">PXEA_LOCUS11473</name>
</gene>
<evidence type="ECO:0000313" key="1">
    <source>
        <dbReference type="EMBL" id="VEL18033.1"/>
    </source>
</evidence>
<protein>
    <submittedName>
        <fullName evidence="1">Uncharacterized protein</fullName>
    </submittedName>
</protein>
<keyword evidence="2" id="KW-1185">Reference proteome</keyword>
<evidence type="ECO:0000313" key="2">
    <source>
        <dbReference type="Proteomes" id="UP000784294"/>
    </source>
</evidence>